<dbReference type="InterPro" id="IPR036388">
    <property type="entry name" value="WH-like_DNA-bd_sf"/>
</dbReference>
<dbReference type="InterPro" id="IPR013324">
    <property type="entry name" value="RNA_pol_sigma_r3/r4-like"/>
</dbReference>
<dbReference type="GO" id="GO:0016987">
    <property type="term" value="F:sigma factor activity"/>
    <property type="evidence" value="ECO:0007669"/>
    <property type="project" value="InterPro"/>
</dbReference>
<dbReference type="Pfam" id="PF20239">
    <property type="entry name" value="DUF6596"/>
    <property type="match status" value="1"/>
</dbReference>
<dbReference type="EMBL" id="CP009962">
    <property type="protein sequence ID" value="AIY41189.1"/>
    <property type="molecule type" value="Genomic_DNA"/>
</dbReference>
<feature type="domain" description="RNA polymerase sigma factor 70 region 4 type 2" evidence="2">
    <location>
        <begin position="145"/>
        <end position="196"/>
    </location>
</feature>
<dbReference type="InterPro" id="IPR046531">
    <property type="entry name" value="DUF6596"/>
</dbReference>
<dbReference type="Proteomes" id="UP000030302">
    <property type="component" value="Chromosome"/>
</dbReference>
<dbReference type="STRING" id="279058.LT85_2031"/>
<accession>A0A0A1FBY3</accession>
<dbReference type="Gene3D" id="1.10.10.10">
    <property type="entry name" value="Winged helix-like DNA-binding domain superfamily/Winged helix DNA-binding domain"/>
    <property type="match status" value="1"/>
</dbReference>
<sequence>MYHSFSKGTYTQLKTAAGCLLHCAKKQPPETMPTPLSAQIEAIYRNESRRVFATLIRLLGDFDMAEEALQDAFKAAIEQWPRDGIPDKPAAWLVSAGRFKAIDGIRRRARFTAYDDVAETIEAIADETPAPDEREELEDDRLRLIFTCCHPSLAPDTQIALTLREVCGLSTEEIAKAFLTPAPTLAQRIVRAKAKIRDARIPYQVPGRDELPARLESVLRVIYLVFNEGYSASSGATLTRHDLSQEAIRLARLLQELLPEPEITSLLALMLLHESRRVARTSESGDLVPLDEQDRTVWNAELIAEGVALVQRALSSGRAGTYSLQAAISAVHAEARRADVTDWGQIVGLYDALLQLEPTPVIALNRAVAVAMHQGPQAGLALVEDLIADGHLQNYYLAHAAQADFHRRLGHVTEARAAYVRALALTQQEPERRFLNRRLAALA</sequence>
<dbReference type="SUPFAM" id="SSF88659">
    <property type="entry name" value="Sigma3 and sigma4 domains of RNA polymerase sigma factors"/>
    <property type="match status" value="1"/>
</dbReference>
<dbReference type="AlphaFoldDB" id="A0A0A1FBY3"/>
<dbReference type="InterPro" id="IPR013325">
    <property type="entry name" value="RNA_pol_sigma_r2"/>
</dbReference>
<evidence type="ECO:0000259" key="1">
    <source>
        <dbReference type="Pfam" id="PF04542"/>
    </source>
</evidence>
<dbReference type="NCBIfam" id="TIGR02937">
    <property type="entry name" value="sigma70-ECF"/>
    <property type="match status" value="1"/>
</dbReference>
<feature type="domain" description="DUF6596" evidence="3">
    <location>
        <begin position="214"/>
        <end position="313"/>
    </location>
</feature>
<dbReference type="GO" id="GO:0003677">
    <property type="term" value="F:DNA binding"/>
    <property type="evidence" value="ECO:0007669"/>
    <property type="project" value="InterPro"/>
</dbReference>
<dbReference type="Gene3D" id="1.10.1740.10">
    <property type="match status" value="1"/>
</dbReference>
<dbReference type="Pfam" id="PF04542">
    <property type="entry name" value="Sigma70_r2"/>
    <property type="match status" value="1"/>
</dbReference>
<dbReference type="GO" id="GO:0006352">
    <property type="term" value="P:DNA-templated transcription initiation"/>
    <property type="evidence" value="ECO:0007669"/>
    <property type="project" value="InterPro"/>
</dbReference>
<dbReference type="SUPFAM" id="SSF88946">
    <property type="entry name" value="Sigma2 domain of RNA polymerase sigma factors"/>
    <property type="match status" value="1"/>
</dbReference>
<evidence type="ECO:0000259" key="3">
    <source>
        <dbReference type="Pfam" id="PF20239"/>
    </source>
</evidence>
<gene>
    <name evidence="4" type="ORF">LT85_2031</name>
</gene>
<dbReference type="Pfam" id="PF08281">
    <property type="entry name" value="Sigma70_r4_2"/>
    <property type="match status" value="1"/>
</dbReference>
<keyword evidence="5" id="KW-1185">Reference proteome</keyword>
<dbReference type="InterPro" id="IPR007627">
    <property type="entry name" value="RNA_pol_sigma70_r2"/>
</dbReference>
<feature type="domain" description="RNA polymerase sigma-70 region 2" evidence="1">
    <location>
        <begin position="44"/>
        <end position="110"/>
    </location>
</feature>
<dbReference type="PANTHER" id="PTHR47756">
    <property type="entry name" value="BLL6612 PROTEIN-RELATED"/>
    <property type="match status" value="1"/>
</dbReference>
<protein>
    <submittedName>
        <fullName evidence="4">RNA polymerase sigma-70 factor</fullName>
    </submittedName>
</protein>
<dbReference type="KEGG" id="care:LT85_2031"/>
<dbReference type="PANTHER" id="PTHR47756:SF2">
    <property type="entry name" value="BLL6612 PROTEIN"/>
    <property type="match status" value="1"/>
</dbReference>
<dbReference type="HOGENOM" id="CLU_035311_1_0_4"/>
<proteinExistence type="predicted"/>
<evidence type="ECO:0000259" key="2">
    <source>
        <dbReference type="Pfam" id="PF08281"/>
    </source>
</evidence>
<reference evidence="5" key="1">
    <citation type="journal article" date="2014" name="Soil Biol. Biochem.">
        <title>Structure and function of bacterial communities in ageing soils: Insights from the Mendocino ecological staircase.</title>
        <authorList>
            <person name="Uroz S."/>
            <person name="Tech J.J."/>
            <person name="Sawaya N.A."/>
            <person name="Frey-Klett P."/>
            <person name="Leveau J.H.J."/>
        </authorList>
    </citation>
    <scope>NUCLEOTIDE SEQUENCE [LARGE SCALE GENOMIC DNA]</scope>
    <source>
        <strain evidence="5">Cal35</strain>
    </source>
</reference>
<evidence type="ECO:0000313" key="4">
    <source>
        <dbReference type="EMBL" id="AIY41189.1"/>
    </source>
</evidence>
<name>A0A0A1FBY3_9BURK</name>
<evidence type="ECO:0000313" key="5">
    <source>
        <dbReference type="Proteomes" id="UP000030302"/>
    </source>
</evidence>
<dbReference type="InterPro" id="IPR014284">
    <property type="entry name" value="RNA_pol_sigma-70_dom"/>
</dbReference>
<dbReference type="InterPro" id="IPR013249">
    <property type="entry name" value="RNA_pol_sigma70_r4_t2"/>
</dbReference>
<organism evidence="4 5">
    <name type="scientific">Collimonas arenae</name>
    <dbReference type="NCBI Taxonomy" id="279058"/>
    <lineage>
        <taxon>Bacteria</taxon>
        <taxon>Pseudomonadati</taxon>
        <taxon>Pseudomonadota</taxon>
        <taxon>Betaproteobacteria</taxon>
        <taxon>Burkholderiales</taxon>
        <taxon>Oxalobacteraceae</taxon>
        <taxon>Collimonas</taxon>
    </lineage>
</organism>